<dbReference type="Gene3D" id="1.25.40.10">
    <property type="entry name" value="Tetratricopeptide repeat domain"/>
    <property type="match status" value="1"/>
</dbReference>
<reference evidence="2" key="1">
    <citation type="submission" date="2017-04" db="EMBL/GenBank/DDBJ databases">
        <authorList>
            <person name="Varghese N."/>
            <person name="Submissions S."/>
        </authorList>
    </citation>
    <scope>NUCLEOTIDE SEQUENCE [LARGE SCALE GENOMIC DNA]</scope>
    <source>
        <strain evidence="2">Ballard 720</strain>
    </source>
</reference>
<protein>
    <recommendedName>
        <fullName evidence="3">Tetratricopeptide repeat-containing protein</fullName>
    </recommendedName>
</protein>
<dbReference type="STRING" id="28094.SAMN06295900_11963"/>
<accession>A0A1X7GYE0</accession>
<evidence type="ECO:0000313" key="1">
    <source>
        <dbReference type="EMBL" id="SMF76709.1"/>
    </source>
</evidence>
<dbReference type="Proteomes" id="UP000192911">
    <property type="component" value="Unassembled WGS sequence"/>
</dbReference>
<dbReference type="InterPro" id="IPR011990">
    <property type="entry name" value="TPR-like_helical_dom_sf"/>
</dbReference>
<keyword evidence="2" id="KW-1185">Reference proteome</keyword>
<dbReference type="EMBL" id="FXAH01000019">
    <property type="protein sequence ID" value="SMF76709.1"/>
    <property type="molecule type" value="Genomic_DNA"/>
</dbReference>
<organism evidence="1 2">
    <name type="scientific">Trinickia caryophylli</name>
    <name type="common">Paraburkholderia caryophylli</name>
    <dbReference type="NCBI Taxonomy" id="28094"/>
    <lineage>
        <taxon>Bacteria</taxon>
        <taxon>Pseudomonadati</taxon>
        <taxon>Pseudomonadota</taxon>
        <taxon>Betaproteobacteria</taxon>
        <taxon>Burkholderiales</taxon>
        <taxon>Burkholderiaceae</taxon>
        <taxon>Trinickia</taxon>
    </lineage>
</organism>
<evidence type="ECO:0000313" key="2">
    <source>
        <dbReference type="Proteomes" id="UP000192911"/>
    </source>
</evidence>
<gene>
    <name evidence="1" type="ORF">SAMN06295900_11963</name>
</gene>
<dbReference type="AlphaFoldDB" id="A0A1X7GYE0"/>
<sequence length="405" mass="43111">MRTNSRPLDRAALAAAVTAMLSVIALVAMWPAHARAADSLRPELAKPLNAAQELYRARKYKDALAKIDAAGAVPNKTPYEISVIEQMRGAAAMGAGDNATAARAYESLLSGGHLSGQEEVRIEAVLAGIEFQQRDYAHAIATGQRYLKAGGNDPQMRLLLAQAYYQSNDFGGVVRTLKPAIDGMLRAGQAPDEAQLQLLGTSALRAKDDAAYRSALEALVAYHPKPAYWNDLFAAIRAKPGYSPRLDLDLYRLRRATGALTDAADYMEMTQLAIVAGTPAEAKQVVDQGFAAGVLGHGAQAEREKRLQALAARRAVAPDDGTQPVAAIDQAFNRVFAGKGADGIADMQAAIAKGGLDHADEAQLHLGIAYYLAGHKARAQQAFKTVRGTDGSAELARLWLLVASK</sequence>
<proteinExistence type="predicted"/>
<evidence type="ECO:0008006" key="3">
    <source>
        <dbReference type="Google" id="ProtNLM"/>
    </source>
</evidence>
<dbReference type="OrthoDB" id="8875254at2"/>
<dbReference type="SUPFAM" id="SSF48452">
    <property type="entry name" value="TPR-like"/>
    <property type="match status" value="1"/>
</dbReference>
<name>A0A1X7GYE0_TRICW</name>